<dbReference type="Gene3D" id="1.20.1560.10">
    <property type="entry name" value="ABC transporter type 1, transmembrane domain"/>
    <property type="match status" value="1"/>
</dbReference>
<accession>A0ABQ0H5M5</accession>
<evidence type="ECO:0000256" key="6">
    <source>
        <dbReference type="ARBA" id="ARBA00022989"/>
    </source>
</evidence>
<dbReference type="EMBL" id="BAAFZP010000002">
    <property type="protein sequence ID" value="GAB1584218.1"/>
    <property type="molecule type" value="Genomic_DNA"/>
</dbReference>
<gene>
    <name evidence="12" type="ORF">PPNSA23_41610</name>
</gene>
<evidence type="ECO:0000256" key="8">
    <source>
        <dbReference type="SAM" id="Phobius"/>
    </source>
</evidence>
<dbReference type="PANTHER" id="PTHR43394">
    <property type="entry name" value="ATP-DEPENDENT PERMEASE MDL1, MITOCHONDRIAL"/>
    <property type="match status" value="1"/>
</dbReference>
<dbReference type="InterPro" id="IPR039421">
    <property type="entry name" value="Type_1_exporter"/>
</dbReference>
<comment type="subcellular location">
    <subcellularLocation>
        <location evidence="1">Cell membrane</location>
        <topology evidence="1">Multi-pass membrane protein</topology>
    </subcellularLocation>
</comment>
<evidence type="ECO:0000256" key="2">
    <source>
        <dbReference type="ARBA" id="ARBA00022692"/>
    </source>
</evidence>
<evidence type="ECO:0000256" key="5">
    <source>
        <dbReference type="ARBA" id="ARBA00022840"/>
    </source>
</evidence>
<dbReference type="PANTHER" id="PTHR43394:SF1">
    <property type="entry name" value="ATP-BINDING CASSETTE SUB-FAMILY B MEMBER 10, MITOCHONDRIAL"/>
    <property type="match status" value="1"/>
</dbReference>
<dbReference type="PROSITE" id="PS50929">
    <property type="entry name" value="ABC_TM1F"/>
    <property type="match status" value="1"/>
</dbReference>
<dbReference type="SUPFAM" id="SSF52540">
    <property type="entry name" value="P-loop containing nucleoside triphosphate hydrolases"/>
    <property type="match status" value="1"/>
</dbReference>
<evidence type="ECO:0000259" key="9">
    <source>
        <dbReference type="PROSITE" id="PS50893"/>
    </source>
</evidence>
<feature type="transmembrane region" description="Helical" evidence="8">
    <location>
        <begin position="337"/>
        <end position="359"/>
    </location>
</feature>
<name>A0ABQ0H5M5_9HYPH</name>
<keyword evidence="2 8" id="KW-0812">Transmembrane</keyword>
<dbReference type="Pfam" id="PF00005">
    <property type="entry name" value="ABC_tran"/>
    <property type="match status" value="1"/>
</dbReference>
<comment type="caution">
    <text evidence="12">The sequence shown here is derived from an EMBL/GenBank/DDBJ whole genome shotgun (WGS) entry which is preliminary data.</text>
</comment>
<dbReference type="InterPro" id="IPR003439">
    <property type="entry name" value="ABC_transporter-like_ATP-bd"/>
</dbReference>
<dbReference type="InterPro" id="IPR011527">
    <property type="entry name" value="ABC1_TM_dom"/>
</dbReference>
<keyword evidence="3" id="KW-0547">Nucleotide-binding</keyword>
<evidence type="ECO:0000256" key="4">
    <source>
        <dbReference type="ARBA" id="ARBA00022801"/>
    </source>
</evidence>
<dbReference type="CDD" id="cd18587">
    <property type="entry name" value="ABC_6TM_LapB_like"/>
    <property type="match status" value="1"/>
</dbReference>
<evidence type="ECO:0000256" key="7">
    <source>
        <dbReference type="ARBA" id="ARBA00023136"/>
    </source>
</evidence>
<protein>
    <submittedName>
        <fullName evidence="12">Type I secretion system permease/ATPase</fullName>
    </submittedName>
</protein>
<dbReference type="InterPro" id="IPR005074">
    <property type="entry name" value="Peptidase_C39"/>
</dbReference>
<feature type="transmembrane region" description="Helical" evidence="8">
    <location>
        <begin position="231"/>
        <end position="253"/>
    </location>
</feature>
<feature type="domain" description="Peptidase C39" evidence="11">
    <location>
        <begin position="49"/>
        <end position="166"/>
    </location>
</feature>
<organism evidence="12 13">
    <name type="scientific">Phyllobacterium phragmitis</name>
    <dbReference type="NCBI Taxonomy" id="2670329"/>
    <lineage>
        <taxon>Bacteria</taxon>
        <taxon>Pseudomonadati</taxon>
        <taxon>Pseudomonadota</taxon>
        <taxon>Alphaproteobacteria</taxon>
        <taxon>Hyphomicrobiales</taxon>
        <taxon>Phyllobacteriaceae</taxon>
        <taxon>Phyllobacterium</taxon>
    </lineage>
</organism>
<dbReference type="InterPro" id="IPR003593">
    <property type="entry name" value="AAA+_ATPase"/>
</dbReference>
<evidence type="ECO:0000313" key="13">
    <source>
        <dbReference type="Proteomes" id="UP001628091"/>
    </source>
</evidence>
<dbReference type="Gene3D" id="3.90.70.10">
    <property type="entry name" value="Cysteine proteinases"/>
    <property type="match status" value="1"/>
</dbReference>
<feature type="domain" description="ABC transmembrane type-1" evidence="10">
    <location>
        <begin position="202"/>
        <end position="480"/>
    </location>
</feature>
<dbReference type="SUPFAM" id="SSF90123">
    <property type="entry name" value="ABC transporter transmembrane region"/>
    <property type="match status" value="1"/>
</dbReference>
<evidence type="ECO:0000259" key="11">
    <source>
        <dbReference type="PROSITE" id="PS50990"/>
    </source>
</evidence>
<feature type="transmembrane region" description="Helical" evidence="8">
    <location>
        <begin position="308"/>
        <end position="331"/>
    </location>
</feature>
<feature type="transmembrane region" description="Helical" evidence="8">
    <location>
        <begin position="420"/>
        <end position="442"/>
    </location>
</feature>
<dbReference type="SMART" id="SM00382">
    <property type="entry name" value="AAA"/>
    <property type="match status" value="1"/>
</dbReference>
<dbReference type="Pfam" id="PF00664">
    <property type="entry name" value="ABC_membrane"/>
    <property type="match status" value="1"/>
</dbReference>
<keyword evidence="13" id="KW-1185">Reference proteome</keyword>
<evidence type="ECO:0000256" key="1">
    <source>
        <dbReference type="ARBA" id="ARBA00004651"/>
    </source>
</evidence>
<keyword evidence="4" id="KW-0378">Hydrolase</keyword>
<dbReference type="InterPro" id="IPR027417">
    <property type="entry name" value="P-loop_NTPase"/>
</dbReference>
<evidence type="ECO:0000313" key="12">
    <source>
        <dbReference type="EMBL" id="GAB1584218.1"/>
    </source>
</evidence>
<keyword evidence="6 8" id="KW-1133">Transmembrane helix</keyword>
<dbReference type="PROSITE" id="PS50990">
    <property type="entry name" value="PEPTIDASE_C39"/>
    <property type="match status" value="1"/>
</dbReference>
<dbReference type="InterPro" id="IPR036640">
    <property type="entry name" value="ABC1_TM_sf"/>
</dbReference>
<keyword evidence="7 8" id="KW-0472">Membrane</keyword>
<evidence type="ECO:0000259" key="10">
    <source>
        <dbReference type="PROSITE" id="PS50929"/>
    </source>
</evidence>
<dbReference type="InterPro" id="IPR017750">
    <property type="entry name" value="ATPase_T1SS"/>
</dbReference>
<keyword evidence="5" id="KW-0067">ATP-binding</keyword>
<proteinExistence type="predicted"/>
<dbReference type="RefSeq" id="WP_407866668.1">
    <property type="nucleotide sequence ID" value="NZ_BAAFZP010000002.1"/>
</dbReference>
<dbReference type="Proteomes" id="UP001628091">
    <property type="component" value="Unassembled WGS sequence"/>
</dbReference>
<feature type="transmembrane region" description="Helical" evidence="8">
    <location>
        <begin position="199"/>
        <end position="219"/>
    </location>
</feature>
<feature type="domain" description="ABC transporter" evidence="9">
    <location>
        <begin position="514"/>
        <end position="749"/>
    </location>
</feature>
<dbReference type="NCBIfam" id="TIGR03375">
    <property type="entry name" value="type_I_sec_LssB"/>
    <property type="match status" value="1"/>
</dbReference>
<sequence>MNTNWFRRQSPAEAPNGLGSGAAAAMKVAHQANGSQGAPAKEPAADAQRLDLLDALVLLCKFHDRSATRGELTAGLPLEEGRLTINLLPRAAARAELSIHVRRGKLSAVKPHHLPALVILSDGTTVVLVSREGEQCGILHPEGNGHEELIPLASLDAQHTGLVIFATPLVRSDDRAGSYATEPASHWFWSEIARSKWDFVEVGFAAALANILALGVSMFSMQVYDRVVPNLAFSTLWVLAIGMLVAITIETIVRVVRSNLMNAVGKRIDRKLSARVYEQVLGMRLEARPAAVGAFSSQVRELDAVRDFFTSTTIGTLSDLPFVVLFLTVIWLLGGPLVWVLIAAIPFIVLPGLLAQWPLARMSREKLRQGAVRNGVLIEALSSAETVKALQGEGRFQRLMEEYTDYVSHNSMRTHRLSSLLSYGASAVQQVAYIMVIVAGVYEVAAGNITTGGMLAAGILSSRTISPLTRLSGIFARWQQMRAALKGLDAVMRSPVDRPAGRRFVHRPRLKGEFGIEELTFRYDDEGGPIVQIPSLSFSAGSATALLGANGSGKSTLLKLLAGLYQPTEGRILLDGTEMRQIDPMDLRKAIGYLPQDVKLFYGTVRDNLTIGLRDREDEELLEALKFAGAESLVGNHPLGLDRKLGEGGAGMSGGQRQSMGLARLWLRDPNIVLLDEPTAAMDHALEMGVIENLRGWLSGRTSIIATHRQPILSLVDRAVVMKNGRPAADGPVEGVLAALSPSNDATRRA</sequence>
<dbReference type="Gene3D" id="3.40.50.300">
    <property type="entry name" value="P-loop containing nucleotide triphosphate hydrolases"/>
    <property type="match status" value="1"/>
</dbReference>
<dbReference type="PROSITE" id="PS50893">
    <property type="entry name" value="ABC_TRANSPORTER_2"/>
    <property type="match status" value="1"/>
</dbReference>
<reference evidence="12 13" key="1">
    <citation type="submission" date="2024-10" db="EMBL/GenBank/DDBJ databases">
        <title>Isolation, draft genome sequencing and identification of Phyllobacterium sp. NSA23, isolated from leaf soil.</title>
        <authorList>
            <person name="Akita H."/>
        </authorList>
    </citation>
    <scope>NUCLEOTIDE SEQUENCE [LARGE SCALE GENOMIC DNA]</scope>
    <source>
        <strain evidence="12 13">NSA23</strain>
    </source>
</reference>
<evidence type="ECO:0000256" key="3">
    <source>
        <dbReference type="ARBA" id="ARBA00022741"/>
    </source>
</evidence>